<dbReference type="AlphaFoldDB" id="A0A139JQM0"/>
<dbReference type="RefSeq" id="WP_066540369.1">
    <property type="nucleotide sequence ID" value="NZ_LTBM01000006.1"/>
</dbReference>
<organism evidence="1 2">
    <name type="scientific">Candidatus Phytoplasma oryzae</name>
    <dbReference type="NCBI Taxonomy" id="203274"/>
    <lineage>
        <taxon>Bacteria</taxon>
        <taxon>Bacillati</taxon>
        <taxon>Mycoplasmatota</taxon>
        <taxon>Mollicutes</taxon>
        <taxon>Acholeplasmatales</taxon>
        <taxon>Acholeplasmataceae</taxon>
        <taxon>Candidatus Phytoplasma</taxon>
        <taxon>16SrXI (Rice yellow dwarf group)</taxon>
    </lineage>
</organism>
<reference evidence="1 2" key="1">
    <citation type="submission" date="2016-02" db="EMBL/GenBank/DDBJ databases">
        <title>A draft genome sequence of Candidatus Phytoplasma oryzae strain Mbita1, the causative agent of Napier Grass stunt disease in Kenya.</title>
        <authorList>
            <person name="Fischer A."/>
            <person name="Santa-Cruz I."/>
            <person name="Wambua L."/>
            <person name="Olds C."/>
            <person name="Midega C."/>
            <person name="Dickinson M."/>
            <person name="Kawicha P."/>
            <person name="Khan Z."/>
            <person name="Masiga D."/>
            <person name="Jores J."/>
            <person name="Bernd S."/>
        </authorList>
    </citation>
    <scope>NUCLEOTIDE SEQUENCE [LARGE SCALE GENOMIC DNA]</scope>
    <source>
        <strain evidence="1">Mbita1</strain>
    </source>
</reference>
<sequence length="121" mass="14620">MIEKEKKGPEVNKKIVFEFIQRDLEKIKTKILKYQRLIYDIEIKIKRLTLDINPEKIKRKEMILKTHFENNQNKIDSLRRQKINIEQFNKLFLILGINPLKIEEQIKMKKSLSETKNKLIG</sequence>
<protein>
    <submittedName>
        <fullName evidence="1">Uncharacterized protein</fullName>
    </submittedName>
</protein>
<accession>A0A139JQM0</accession>
<gene>
    <name evidence="1" type="ORF">AXA84_0267</name>
</gene>
<comment type="caution">
    <text evidence="1">The sequence shown here is derived from an EMBL/GenBank/DDBJ whole genome shotgun (WGS) entry which is preliminary data.</text>
</comment>
<dbReference type="PATRIC" id="fig|203274.3.peg.422"/>
<dbReference type="Proteomes" id="UP000070069">
    <property type="component" value="Unassembled WGS sequence"/>
</dbReference>
<proteinExistence type="predicted"/>
<name>A0A139JQM0_9MOLU</name>
<evidence type="ECO:0000313" key="2">
    <source>
        <dbReference type="Proteomes" id="UP000070069"/>
    </source>
</evidence>
<dbReference type="EMBL" id="LTBM01000006">
    <property type="protein sequence ID" value="KXT29238.1"/>
    <property type="molecule type" value="Genomic_DNA"/>
</dbReference>
<evidence type="ECO:0000313" key="1">
    <source>
        <dbReference type="EMBL" id="KXT29238.1"/>
    </source>
</evidence>